<dbReference type="GO" id="GO:0009636">
    <property type="term" value="P:response to toxic substance"/>
    <property type="evidence" value="ECO:0007669"/>
    <property type="project" value="UniProtKB-KW"/>
</dbReference>
<evidence type="ECO:0000313" key="24">
    <source>
        <dbReference type="Proteomes" id="UP001344447"/>
    </source>
</evidence>
<evidence type="ECO:0000256" key="20">
    <source>
        <dbReference type="RuleBase" id="RU000356"/>
    </source>
</evidence>
<keyword evidence="9" id="KW-0285">Flavoprotein</keyword>
<evidence type="ECO:0000256" key="8">
    <source>
        <dbReference type="ARBA" id="ARBA00022617"/>
    </source>
</evidence>
<keyword evidence="20" id="KW-0813">Transport</keyword>
<dbReference type="GO" id="GO:0005344">
    <property type="term" value="F:oxygen carrier activity"/>
    <property type="evidence" value="ECO:0007669"/>
    <property type="project" value="UniProtKB-KW"/>
</dbReference>
<keyword evidence="14" id="KW-0408">Iron</keyword>
<evidence type="ECO:0000256" key="4">
    <source>
        <dbReference type="ARBA" id="ARBA00006401"/>
    </source>
</evidence>
<dbReference type="InterPro" id="IPR017927">
    <property type="entry name" value="FAD-bd_FR_type"/>
</dbReference>
<comment type="subcellular location">
    <subcellularLocation>
        <location evidence="3">Cytoplasm</location>
    </subcellularLocation>
</comment>
<evidence type="ECO:0000256" key="14">
    <source>
        <dbReference type="ARBA" id="ARBA00023004"/>
    </source>
</evidence>
<evidence type="ECO:0000256" key="18">
    <source>
        <dbReference type="ARBA" id="ARBA00053100"/>
    </source>
</evidence>
<comment type="similarity">
    <text evidence="4">In the C-terminal section; belongs to the flavoprotein pyridine nucleotide cytochrome reductase family.</text>
</comment>
<dbReference type="PANTHER" id="PTHR43396:SF3">
    <property type="entry name" value="FLAVOHEMOPROTEIN"/>
    <property type="match status" value="1"/>
</dbReference>
<evidence type="ECO:0000256" key="9">
    <source>
        <dbReference type="ARBA" id="ARBA00022630"/>
    </source>
</evidence>
<dbReference type="PANTHER" id="PTHR43396">
    <property type="entry name" value="FLAVOHEMOPROTEIN"/>
    <property type="match status" value="1"/>
</dbReference>
<dbReference type="FunFam" id="3.40.50.80:FF:000010">
    <property type="entry name" value="Flavohemoprotein"/>
    <property type="match status" value="1"/>
</dbReference>
<dbReference type="Gene3D" id="3.40.50.80">
    <property type="entry name" value="Nucleotide-binding domain of ferredoxin-NADP reductase (FNR) module"/>
    <property type="match status" value="1"/>
</dbReference>
<dbReference type="InterPro" id="IPR000971">
    <property type="entry name" value="Globin"/>
</dbReference>
<proteinExistence type="inferred from homology"/>
<keyword evidence="13" id="KW-0560">Oxidoreductase</keyword>
<evidence type="ECO:0000256" key="15">
    <source>
        <dbReference type="ARBA" id="ARBA00023027"/>
    </source>
</evidence>
<evidence type="ECO:0000256" key="16">
    <source>
        <dbReference type="ARBA" id="ARBA00048649"/>
    </source>
</evidence>
<evidence type="ECO:0000256" key="13">
    <source>
        <dbReference type="ARBA" id="ARBA00023002"/>
    </source>
</evidence>
<dbReference type="Pfam" id="PF00175">
    <property type="entry name" value="NAD_binding_1"/>
    <property type="match status" value="1"/>
</dbReference>
<dbReference type="FunFam" id="1.10.490.10:FF:000003">
    <property type="entry name" value="Flavohemoprotein"/>
    <property type="match status" value="1"/>
</dbReference>
<comment type="similarity">
    <text evidence="20">Belongs to the globin family.</text>
</comment>
<dbReference type="CDD" id="cd14777">
    <property type="entry name" value="Yhb1-globin-like"/>
    <property type="match status" value="1"/>
</dbReference>
<dbReference type="GO" id="GO:0046872">
    <property type="term" value="F:metal ion binding"/>
    <property type="evidence" value="ECO:0007669"/>
    <property type="project" value="UniProtKB-KW"/>
</dbReference>
<dbReference type="GO" id="GO:0020037">
    <property type="term" value="F:heme binding"/>
    <property type="evidence" value="ECO:0007669"/>
    <property type="project" value="InterPro"/>
</dbReference>
<comment type="function">
    <text evidence="18">Is involved in NO detoxification in an aerobic process, termed nitric oxide dioxygenase (NOD) reaction that utilizes O(2) and NAD(P)H to convert NO to nitrate, which protects the cell from various noxious nitrogen compounds. Therefore, plays a central role in the inducible response to nitrosative stress.</text>
</comment>
<dbReference type="InterPro" id="IPR039261">
    <property type="entry name" value="FNR_nucleotide-bd"/>
</dbReference>
<evidence type="ECO:0000256" key="17">
    <source>
        <dbReference type="ARBA" id="ARBA00049433"/>
    </source>
</evidence>
<keyword evidence="20" id="KW-0561">Oxygen transport</keyword>
<dbReference type="NCBIfam" id="NF009805">
    <property type="entry name" value="PRK13289.1"/>
    <property type="match status" value="1"/>
</dbReference>
<dbReference type="GO" id="GO:0071500">
    <property type="term" value="P:cellular response to nitrosative stress"/>
    <property type="evidence" value="ECO:0007669"/>
    <property type="project" value="UniProtKB-ARBA"/>
</dbReference>
<comment type="cofactor">
    <cofactor evidence="2">
        <name>FAD</name>
        <dbReference type="ChEBI" id="CHEBI:57692"/>
    </cofactor>
</comment>
<dbReference type="GO" id="GO:0071333">
    <property type="term" value="P:cellular response to glucose stimulus"/>
    <property type="evidence" value="ECO:0007669"/>
    <property type="project" value="UniProtKB-ARBA"/>
</dbReference>
<evidence type="ECO:0000256" key="19">
    <source>
        <dbReference type="ARBA" id="ARBA00056398"/>
    </source>
</evidence>
<dbReference type="SUPFAM" id="SSF46458">
    <property type="entry name" value="Globin-like"/>
    <property type="match status" value="1"/>
</dbReference>
<dbReference type="SUPFAM" id="SSF63380">
    <property type="entry name" value="Riboflavin synthase domain-like"/>
    <property type="match status" value="1"/>
</dbReference>
<dbReference type="EC" id="1.14.12.17" evidence="5"/>
<dbReference type="GO" id="GO:0008941">
    <property type="term" value="F:nitric oxide dioxygenase NAD(P)H activity"/>
    <property type="evidence" value="ECO:0007669"/>
    <property type="project" value="UniProtKB-EC"/>
</dbReference>
<evidence type="ECO:0000256" key="1">
    <source>
        <dbReference type="ARBA" id="ARBA00001970"/>
    </source>
</evidence>
<dbReference type="InterPro" id="IPR012292">
    <property type="entry name" value="Globin/Proto"/>
</dbReference>
<keyword evidence="7" id="KW-0216">Detoxification</keyword>
<keyword evidence="24" id="KW-1185">Reference proteome</keyword>
<protein>
    <recommendedName>
        <fullName evidence="5">nitric oxide dioxygenase</fullName>
        <ecNumber evidence="5">1.14.12.17</ecNumber>
    </recommendedName>
</protein>
<dbReference type="GO" id="GO:0019825">
    <property type="term" value="F:oxygen binding"/>
    <property type="evidence" value="ECO:0007669"/>
    <property type="project" value="InterPro"/>
</dbReference>
<evidence type="ECO:0000256" key="3">
    <source>
        <dbReference type="ARBA" id="ARBA00004496"/>
    </source>
</evidence>
<evidence type="ECO:0000259" key="21">
    <source>
        <dbReference type="PROSITE" id="PS01033"/>
    </source>
</evidence>
<dbReference type="FunFam" id="2.40.30.10:FF:000034">
    <property type="entry name" value="Flavohemoprotein"/>
    <property type="match status" value="1"/>
</dbReference>
<dbReference type="Gene3D" id="1.10.490.10">
    <property type="entry name" value="Globins"/>
    <property type="match status" value="1"/>
</dbReference>
<name>A0AAN7U5E6_9MYCE</name>
<keyword evidence="15" id="KW-0520">NAD</keyword>
<dbReference type="InterPro" id="IPR001709">
    <property type="entry name" value="Flavoprot_Pyr_Nucl_cyt_Rdtase"/>
</dbReference>
<dbReference type="AlphaFoldDB" id="A0AAN7U5E6"/>
<dbReference type="PROSITE" id="PS51384">
    <property type="entry name" value="FAD_FR"/>
    <property type="match status" value="1"/>
</dbReference>
<comment type="caution">
    <text evidence="23">The sequence shown here is derived from an EMBL/GenBank/DDBJ whole genome shotgun (WGS) entry which is preliminary data.</text>
</comment>
<evidence type="ECO:0000259" key="22">
    <source>
        <dbReference type="PROSITE" id="PS51384"/>
    </source>
</evidence>
<comment type="cofactor">
    <cofactor evidence="1">
        <name>heme b</name>
        <dbReference type="ChEBI" id="CHEBI:60344"/>
    </cofactor>
</comment>
<gene>
    <name evidence="23" type="ORF">RB653_003878</name>
</gene>
<evidence type="ECO:0000256" key="2">
    <source>
        <dbReference type="ARBA" id="ARBA00001974"/>
    </source>
</evidence>
<comment type="catalytic activity">
    <reaction evidence="17">
        <text>2 nitric oxide + NADPH + 2 O2 = 2 nitrate + NADP(+) + H(+)</text>
        <dbReference type="Rhea" id="RHEA:19465"/>
        <dbReference type="ChEBI" id="CHEBI:15378"/>
        <dbReference type="ChEBI" id="CHEBI:15379"/>
        <dbReference type="ChEBI" id="CHEBI:16480"/>
        <dbReference type="ChEBI" id="CHEBI:17632"/>
        <dbReference type="ChEBI" id="CHEBI:57783"/>
        <dbReference type="ChEBI" id="CHEBI:58349"/>
        <dbReference type="EC" id="1.14.12.17"/>
    </reaction>
</comment>
<dbReference type="EMBL" id="JAVFKY010000001">
    <property type="protein sequence ID" value="KAK5582295.1"/>
    <property type="molecule type" value="Genomic_DNA"/>
</dbReference>
<evidence type="ECO:0000256" key="11">
    <source>
        <dbReference type="ARBA" id="ARBA00022827"/>
    </source>
</evidence>
<dbReference type="InterPro" id="IPR017938">
    <property type="entry name" value="Riboflavin_synthase-like_b-brl"/>
</dbReference>
<dbReference type="GO" id="GO:0005737">
    <property type="term" value="C:cytoplasm"/>
    <property type="evidence" value="ECO:0007669"/>
    <property type="project" value="UniProtKB-SubCell"/>
</dbReference>
<dbReference type="InterPro" id="IPR009050">
    <property type="entry name" value="Globin-like_sf"/>
</dbReference>
<keyword evidence="6" id="KW-0963">Cytoplasm</keyword>
<dbReference type="Gene3D" id="2.40.30.10">
    <property type="entry name" value="Translation factors"/>
    <property type="match status" value="1"/>
</dbReference>
<sequence>MSLSQKSIQIIKSTVPVLEVHGVTITTTFYRNMFKANPQLLNIFNHSNQREGKQQNALANTVLQAAIHIDKLNELNLAPIFHKHVALGVLPEHYPIVGSNLLGAIKEVLKDAATEDILGAWGEAYGVIANAFIDAEAALYKVTEEQIGGWRDTREFIVDKKVDESSNITSFYFKPVDGKSIATYIPGQYITIKVPLTLESGEQRTHIRHYSLSDTPSEQYYRISVKKENALKESDPNGVVSNHLHANVKVGDKVLLSPPAGDYVVDQLATNPILLISGGVGITPLLSMAKATLVKQPEREITFVHSSKNKQFQPFSNELSQLEKSNKVKVSTIHSDTEGHITKDKLSTLIDPSQIKNSKVYICGPVSFMSTINKQLNELGFPKENISYEIFGPLTNV</sequence>
<evidence type="ECO:0000256" key="10">
    <source>
        <dbReference type="ARBA" id="ARBA00022723"/>
    </source>
</evidence>
<keyword evidence="8 20" id="KW-0349">Heme</keyword>
<keyword evidence="12" id="KW-0521">NADP</keyword>
<keyword evidence="11" id="KW-0274">FAD</keyword>
<evidence type="ECO:0000256" key="6">
    <source>
        <dbReference type="ARBA" id="ARBA00022490"/>
    </source>
</evidence>
<dbReference type="Pfam" id="PF00042">
    <property type="entry name" value="Globin"/>
    <property type="match status" value="1"/>
</dbReference>
<dbReference type="PRINTS" id="PR00371">
    <property type="entry name" value="FPNCR"/>
</dbReference>
<comment type="catalytic activity">
    <reaction evidence="16">
        <text>2 nitric oxide + NADH + 2 O2 = 2 nitrate + NAD(+) + H(+)</text>
        <dbReference type="Rhea" id="RHEA:19469"/>
        <dbReference type="ChEBI" id="CHEBI:15378"/>
        <dbReference type="ChEBI" id="CHEBI:15379"/>
        <dbReference type="ChEBI" id="CHEBI:16480"/>
        <dbReference type="ChEBI" id="CHEBI:17632"/>
        <dbReference type="ChEBI" id="CHEBI:57540"/>
        <dbReference type="ChEBI" id="CHEBI:57945"/>
        <dbReference type="EC" id="1.14.12.17"/>
    </reaction>
</comment>
<dbReference type="SUPFAM" id="SSF52343">
    <property type="entry name" value="Ferredoxin reductase-like, C-terminal NADP-linked domain"/>
    <property type="match status" value="1"/>
</dbReference>
<feature type="domain" description="Globin" evidence="21">
    <location>
        <begin position="2"/>
        <end position="137"/>
    </location>
</feature>
<dbReference type="Proteomes" id="UP001344447">
    <property type="component" value="Unassembled WGS sequence"/>
</dbReference>
<evidence type="ECO:0000313" key="23">
    <source>
        <dbReference type="EMBL" id="KAK5582295.1"/>
    </source>
</evidence>
<dbReference type="GO" id="GO:0071949">
    <property type="term" value="F:FAD binding"/>
    <property type="evidence" value="ECO:0007669"/>
    <property type="project" value="TreeGrafter"/>
</dbReference>
<keyword evidence="10" id="KW-0479">Metal-binding</keyword>
<reference evidence="23 24" key="1">
    <citation type="submission" date="2023-11" db="EMBL/GenBank/DDBJ databases">
        <title>Dfirmibasis_genome.</title>
        <authorList>
            <person name="Edelbroek B."/>
            <person name="Kjellin J."/>
            <person name="Jerlstrom-Hultqvist J."/>
            <person name="Soderbom F."/>
        </authorList>
    </citation>
    <scope>NUCLEOTIDE SEQUENCE [LARGE SCALE GENOMIC DNA]</scope>
    <source>
        <strain evidence="23 24">TNS-C-14</strain>
    </source>
</reference>
<dbReference type="InterPro" id="IPR001433">
    <property type="entry name" value="OxRdtase_FAD/NAD-bd"/>
</dbReference>
<evidence type="ECO:0000256" key="5">
    <source>
        <dbReference type="ARBA" id="ARBA00012229"/>
    </source>
</evidence>
<organism evidence="23 24">
    <name type="scientific">Dictyostelium firmibasis</name>
    <dbReference type="NCBI Taxonomy" id="79012"/>
    <lineage>
        <taxon>Eukaryota</taxon>
        <taxon>Amoebozoa</taxon>
        <taxon>Evosea</taxon>
        <taxon>Eumycetozoa</taxon>
        <taxon>Dictyostelia</taxon>
        <taxon>Dictyosteliales</taxon>
        <taxon>Dictyosteliaceae</taxon>
        <taxon>Dictyostelium</taxon>
    </lineage>
</organism>
<dbReference type="GO" id="GO:0046210">
    <property type="term" value="P:nitric oxide catabolic process"/>
    <property type="evidence" value="ECO:0007669"/>
    <property type="project" value="TreeGrafter"/>
</dbReference>
<feature type="domain" description="FAD-binding FR-type" evidence="22">
    <location>
        <begin position="151"/>
        <end position="266"/>
    </location>
</feature>
<evidence type="ECO:0000256" key="12">
    <source>
        <dbReference type="ARBA" id="ARBA00022857"/>
    </source>
</evidence>
<accession>A0AAN7U5E6</accession>
<dbReference type="Pfam" id="PF00970">
    <property type="entry name" value="FAD_binding_6"/>
    <property type="match status" value="1"/>
</dbReference>
<comment type="function">
    <text evidence="19">In the presence of oxygen and NADH, it has NADH oxidase activity, which leads to the generation of superoxide and H(2)O(2). Under anaerobic conditions, it also exhibits nitric oxide reductase and FAD reductase activities. However, all these reactions are much lower than NOD activity.</text>
</comment>
<evidence type="ECO:0000256" key="7">
    <source>
        <dbReference type="ARBA" id="ARBA00022575"/>
    </source>
</evidence>
<dbReference type="PROSITE" id="PS01033">
    <property type="entry name" value="GLOBIN"/>
    <property type="match status" value="1"/>
</dbReference>
<dbReference type="InterPro" id="IPR008333">
    <property type="entry name" value="Cbr1-like_FAD-bd_dom"/>
</dbReference>
<dbReference type="CDD" id="cd06184">
    <property type="entry name" value="flavohem_like_fad_nad_binding"/>
    <property type="match status" value="1"/>
</dbReference>